<feature type="domain" description="TIR" evidence="2">
    <location>
        <begin position="1"/>
        <end position="152"/>
    </location>
</feature>
<dbReference type="Proteomes" id="UP001237595">
    <property type="component" value="Unassembled WGS sequence"/>
</dbReference>
<evidence type="ECO:0000313" key="3">
    <source>
        <dbReference type="EMBL" id="MDI2031460.1"/>
    </source>
</evidence>
<keyword evidence="3" id="KW-0675">Receptor</keyword>
<accession>A0ABT6PTY7</accession>
<dbReference type="SUPFAM" id="SSF52200">
    <property type="entry name" value="Toll/Interleukin receptor TIR domain"/>
    <property type="match status" value="1"/>
</dbReference>
<dbReference type="Pfam" id="PF13676">
    <property type="entry name" value="TIR_2"/>
    <property type="match status" value="1"/>
</dbReference>
<feature type="region of interest" description="Disordered" evidence="1">
    <location>
        <begin position="198"/>
        <end position="219"/>
    </location>
</feature>
<organism evidence="3 4">
    <name type="scientific">Saccharopolyspora ipomoeae</name>
    <dbReference type="NCBI Taxonomy" id="3042027"/>
    <lineage>
        <taxon>Bacteria</taxon>
        <taxon>Bacillati</taxon>
        <taxon>Actinomycetota</taxon>
        <taxon>Actinomycetes</taxon>
        <taxon>Pseudonocardiales</taxon>
        <taxon>Pseudonocardiaceae</taxon>
        <taxon>Saccharopolyspora</taxon>
    </lineage>
</organism>
<proteinExistence type="predicted"/>
<dbReference type="PROSITE" id="PS50104">
    <property type="entry name" value="TIR"/>
    <property type="match status" value="1"/>
</dbReference>
<dbReference type="InterPro" id="IPR000157">
    <property type="entry name" value="TIR_dom"/>
</dbReference>
<gene>
    <name evidence="3" type="ORF">QFW96_22725</name>
</gene>
<evidence type="ECO:0000256" key="1">
    <source>
        <dbReference type="SAM" id="MobiDB-lite"/>
    </source>
</evidence>
<reference evidence="3 4" key="1">
    <citation type="submission" date="2023-04" db="EMBL/GenBank/DDBJ databases">
        <title>Draft genome sequence of Saccharopolyspora sp. TS4A08 isolated from sweet potato rhizospheric soil.</title>
        <authorList>
            <person name="Suksaard P."/>
            <person name="Duangmal K."/>
        </authorList>
    </citation>
    <scope>NUCLEOTIDE SEQUENCE [LARGE SCALE GENOMIC DNA]</scope>
    <source>
        <strain evidence="3 4">TS4A08</strain>
    </source>
</reference>
<name>A0ABT6PTY7_9PSEU</name>
<dbReference type="InterPro" id="IPR035897">
    <property type="entry name" value="Toll_tir_struct_dom_sf"/>
</dbReference>
<dbReference type="Gene3D" id="3.40.50.10140">
    <property type="entry name" value="Toll/interleukin-1 receptor homology (TIR) domain"/>
    <property type="match status" value="1"/>
</dbReference>
<protein>
    <submittedName>
        <fullName evidence="3">Toll/interleukin-1 receptor domain-containing protein</fullName>
    </submittedName>
</protein>
<evidence type="ECO:0000313" key="4">
    <source>
        <dbReference type="Proteomes" id="UP001237595"/>
    </source>
</evidence>
<dbReference type="RefSeq" id="WP_281457735.1">
    <property type="nucleotide sequence ID" value="NZ_JASAOF010000018.1"/>
</dbReference>
<comment type="caution">
    <text evidence="3">The sequence shown here is derived from an EMBL/GenBank/DDBJ whole genome shotgun (WGS) entry which is preliminary data.</text>
</comment>
<sequence length="219" mass="24369">MPDIFVNYRTGYGEQAAAHLQDHLSGHFGIERVFRDSTSIPPGDNFERRLQTASRDARVLLAVMGEGWAQARKNGRLALEDPTDWVRREILNAREAGVRIVPVLCGHNMEPPSASELPPELAFLPDNQALRLDHRNTRSDLDQIADRLADLLPGRSKTETPNVQNINHGQAQNLIQTHQMGNLHIGDSHATSHFHGNVTGPLHTGTGSLYADRTREEDQ</sequence>
<evidence type="ECO:0000259" key="2">
    <source>
        <dbReference type="PROSITE" id="PS50104"/>
    </source>
</evidence>
<keyword evidence="4" id="KW-1185">Reference proteome</keyword>
<dbReference type="EMBL" id="JASAOF010000018">
    <property type="protein sequence ID" value="MDI2031460.1"/>
    <property type="molecule type" value="Genomic_DNA"/>
</dbReference>